<dbReference type="Proteomes" id="UP001283361">
    <property type="component" value="Unassembled WGS sequence"/>
</dbReference>
<name>A0AAE1DW32_9GAST</name>
<accession>A0AAE1DW32</accession>
<dbReference type="AlphaFoldDB" id="A0AAE1DW32"/>
<feature type="non-terminal residue" evidence="1">
    <location>
        <position position="1"/>
    </location>
</feature>
<evidence type="ECO:0000313" key="1">
    <source>
        <dbReference type="EMBL" id="KAK3783673.1"/>
    </source>
</evidence>
<dbReference type="EMBL" id="JAWDGP010002360">
    <property type="protein sequence ID" value="KAK3783673.1"/>
    <property type="molecule type" value="Genomic_DNA"/>
</dbReference>
<proteinExistence type="predicted"/>
<protein>
    <submittedName>
        <fullName evidence="1">Uncharacterized protein</fullName>
    </submittedName>
</protein>
<sequence>MQSRQTALKGKPRLCQMLRNSTVGRLNSLVRAHLSVLIKLRRVGHYNHVLSKPSHREEIEVDSKNT</sequence>
<reference evidence="1" key="1">
    <citation type="journal article" date="2023" name="G3 (Bethesda)">
        <title>A reference genome for the long-term kleptoplast-retaining sea slug Elysia crispata morphotype clarki.</title>
        <authorList>
            <person name="Eastman K.E."/>
            <person name="Pendleton A.L."/>
            <person name="Shaikh M.A."/>
            <person name="Suttiyut T."/>
            <person name="Ogas R."/>
            <person name="Tomko P."/>
            <person name="Gavelis G."/>
            <person name="Widhalm J.R."/>
            <person name="Wisecaver J.H."/>
        </authorList>
    </citation>
    <scope>NUCLEOTIDE SEQUENCE</scope>
    <source>
        <strain evidence="1">ECLA1</strain>
    </source>
</reference>
<organism evidence="1 2">
    <name type="scientific">Elysia crispata</name>
    <name type="common">lettuce slug</name>
    <dbReference type="NCBI Taxonomy" id="231223"/>
    <lineage>
        <taxon>Eukaryota</taxon>
        <taxon>Metazoa</taxon>
        <taxon>Spiralia</taxon>
        <taxon>Lophotrochozoa</taxon>
        <taxon>Mollusca</taxon>
        <taxon>Gastropoda</taxon>
        <taxon>Heterobranchia</taxon>
        <taxon>Euthyneura</taxon>
        <taxon>Panpulmonata</taxon>
        <taxon>Sacoglossa</taxon>
        <taxon>Placobranchoidea</taxon>
        <taxon>Plakobranchidae</taxon>
        <taxon>Elysia</taxon>
    </lineage>
</organism>
<keyword evidence="2" id="KW-1185">Reference proteome</keyword>
<comment type="caution">
    <text evidence="1">The sequence shown here is derived from an EMBL/GenBank/DDBJ whole genome shotgun (WGS) entry which is preliminary data.</text>
</comment>
<evidence type="ECO:0000313" key="2">
    <source>
        <dbReference type="Proteomes" id="UP001283361"/>
    </source>
</evidence>
<gene>
    <name evidence="1" type="ORF">RRG08_025297</name>
</gene>